<evidence type="ECO:0000313" key="1">
    <source>
        <dbReference type="EMBL" id="CAG8955993.1"/>
    </source>
</evidence>
<dbReference type="PANTHER" id="PTHR40267:SF1">
    <property type="entry name" value="BLR3294 PROTEIN"/>
    <property type="match status" value="1"/>
</dbReference>
<dbReference type="Pfam" id="PF17645">
    <property type="entry name" value="Amdase"/>
    <property type="match status" value="1"/>
</dbReference>
<dbReference type="Gene3D" id="3.40.50.12500">
    <property type="match status" value="1"/>
</dbReference>
<evidence type="ECO:0000313" key="2">
    <source>
        <dbReference type="Proteomes" id="UP000696280"/>
    </source>
</evidence>
<accession>A0A9N9L0L4</accession>
<protein>
    <recommendedName>
        <fullName evidence="3">Asp/Glu racemase</fullName>
    </recommendedName>
</protein>
<dbReference type="PIRSF" id="PIRSF015736">
    <property type="entry name" value="MI"/>
    <property type="match status" value="1"/>
</dbReference>
<dbReference type="InterPro" id="IPR026286">
    <property type="entry name" value="MaiA/AMDase"/>
</dbReference>
<dbReference type="AlphaFoldDB" id="A0A9N9L0L4"/>
<proteinExistence type="predicted"/>
<comment type="caution">
    <text evidence="1">The sequence shown here is derived from an EMBL/GenBank/DDBJ whole genome shotgun (WGS) entry which is preliminary data.</text>
</comment>
<dbReference type="OrthoDB" id="414270at2759"/>
<dbReference type="PANTHER" id="PTHR40267">
    <property type="entry name" value="BLR3294 PROTEIN"/>
    <property type="match status" value="1"/>
</dbReference>
<sequence length="261" mass="28642">MHMIAKSWTIRLGVLVPSSNTALEPLTHAILDSINAHLAKSPNPVKVKVTAHFARFPVTTISLDPNALSQFDLPPIIAAAKLLAHAKVDVIGWSGTSAGWLGFERDEELCKEIEKETGIKATSSVLALNKALEIWGIKKLGLITPYTDDVQAKIIKNYEGIGVQIGAAEKHLEIKENTDIAQVSEAVLDSCIEEIKSANEVEALTTFCTNLVAAQRTPFWEEKHGVPVFDTVTTVIWDMLRMCQLESRIKGAEGWGMIFEK</sequence>
<gene>
    <name evidence="1" type="ORF">HYFRA_00008849</name>
</gene>
<reference evidence="1" key="1">
    <citation type="submission" date="2021-07" db="EMBL/GenBank/DDBJ databases">
        <authorList>
            <person name="Durling M."/>
        </authorList>
    </citation>
    <scope>NUCLEOTIDE SEQUENCE</scope>
</reference>
<organism evidence="1 2">
    <name type="scientific">Hymenoscyphus fraxineus</name>
    <dbReference type="NCBI Taxonomy" id="746836"/>
    <lineage>
        <taxon>Eukaryota</taxon>
        <taxon>Fungi</taxon>
        <taxon>Dikarya</taxon>
        <taxon>Ascomycota</taxon>
        <taxon>Pezizomycotina</taxon>
        <taxon>Leotiomycetes</taxon>
        <taxon>Helotiales</taxon>
        <taxon>Helotiaceae</taxon>
        <taxon>Hymenoscyphus</taxon>
    </lineage>
</organism>
<dbReference type="Proteomes" id="UP000696280">
    <property type="component" value="Unassembled WGS sequence"/>
</dbReference>
<dbReference type="InterPro" id="IPR053714">
    <property type="entry name" value="Iso_Racemase_Enz_sf"/>
</dbReference>
<evidence type="ECO:0008006" key="3">
    <source>
        <dbReference type="Google" id="ProtNLM"/>
    </source>
</evidence>
<dbReference type="EMBL" id="CAJVRL010000067">
    <property type="protein sequence ID" value="CAG8955993.1"/>
    <property type="molecule type" value="Genomic_DNA"/>
</dbReference>
<keyword evidence="2" id="KW-1185">Reference proteome</keyword>
<name>A0A9N9L0L4_9HELO</name>